<sequence length="124" mass="13748">MPASQHQNGEQGSIIVCQPADAFGHANKLKHSVKNTVILVKNPHKNDATGTHCDIARHKNQCAHHGIWFCKLFEHVRKQQAPAQINNNVPKCIAQGDPYGVAQISKRSLRGEQPVPIFKPHIII</sequence>
<protein>
    <submittedName>
        <fullName evidence="1">Uncharacterized protein</fullName>
    </submittedName>
</protein>
<gene>
    <name evidence="1" type="ORF">SDC9_205883</name>
</gene>
<evidence type="ECO:0000313" key="1">
    <source>
        <dbReference type="EMBL" id="MPN58182.1"/>
    </source>
</evidence>
<name>A0A645J4X4_9ZZZZ</name>
<proteinExistence type="predicted"/>
<organism evidence="1">
    <name type="scientific">bioreactor metagenome</name>
    <dbReference type="NCBI Taxonomy" id="1076179"/>
    <lineage>
        <taxon>unclassified sequences</taxon>
        <taxon>metagenomes</taxon>
        <taxon>ecological metagenomes</taxon>
    </lineage>
</organism>
<reference evidence="1" key="1">
    <citation type="submission" date="2019-08" db="EMBL/GenBank/DDBJ databases">
        <authorList>
            <person name="Kucharzyk K."/>
            <person name="Murdoch R.W."/>
            <person name="Higgins S."/>
            <person name="Loffler F."/>
        </authorList>
    </citation>
    <scope>NUCLEOTIDE SEQUENCE</scope>
</reference>
<dbReference type="AlphaFoldDB" id="A0A645J4X4"/>
<accession>A0A645J4X4</accession>
<comment type="caution">
    <text evidence="1">The sequence shown here is derived from an EMBL/GenBank/DDBJ whole genome shotgun (WGS) entry which is preliminary data.</text>
</comment>
<dbReference type="EMBL" id="VSSQ01130588">
    <property type="protein sequence ID" value="MPN58182.1"/>
    <property type="molecule type" value="Genomic_DNA"/>
</dbReference>